<comment type="caution">
    <text evidence="1">The sequence shown here is derived from an EMBL/GenBank/DDBJ whole genome shotgun (WGS) entry which is preliminary data.</text>
</comment>
<organism evidence="1 2">
    <name type="scientific">Pseudonocardia eucalypti</name>
    <dbReference type="NCBI Taxonomy" id="648755"/>
    <lineage>
        <taxon>Bacteria</taxon>
        <taxon>Bacillati</taxon>
        <taxon>Actinomycetota</taxon>
        <taxon>Actinomycetes</taxon>
        <taxon>Pseudonocardiales</taxon>
        <taxon>Pseudonocardiaceae</taxon>
        <taxon>Pseudonocardia</taxon>
    </lineage>
</organism>
<reference evidence="2" key="1">
    <citation type="journal article" date="2019" name="Int. J. Syst. Evol. Microbiol.">
        <title>The Global Catalogue of Microorganisms (GCM) 10K type strain sequencing project: providing services to taxonomists for standard genome sequencing and annotation.</title>
        <authorList>
            <consortium name="The Broad Institute Genomics Platform"/>
            <consortium name="The Broad Institute Genome Sequencing Center for Infectious Disease"/>
            <person name="Wu L."/>
            <person name="Ma J."/>
        </authorList>
    </citation>
    <scope>NUCLEOTIDE SEQUENCE [LARGE SCALE GENOMIC DNA]</scope>
    <source>
        <strain evidence="2">JCM 18303</strain>
    </source>
</reference>
<evidence type="ECO:0000313" key="1">
    <source>
        <dbReference type="EMBL" id="GAA5152134.1"/>
    </source>
</evidence>
<protein>
    <submittedName>
        <fullName evidence="1">Uncharacterized protein</fullName>
    </submittedName>
</protein>
<evidence type="ECO:0000313" key="2">
    <source>
        <dbReference type="Proteomes" id="UP001428817"/>
    </source>
</evidence>
<name>A0ABP9PUA3_9PSEU</name>
<keyword evidence="2" id="KW-1185">Reference proteome</keyword>
<dbReference type="EMBL" id="BAABJP010000007">
    <property type="protein sequence ID" value="GAA5152134.1"/>
    <property type="molecule type" value="Genomic_DNA"/>
</dbReference>
<dbReference type="Proteomes" id="UP001428817">
    <property type="component" value="Unassembled WGS sequence"/>
</dbReference>
<accession>A0ABP9PUA3</accession>
<dbReference type="RefSeq" id="WP_185066529.1">
    <property type="nucleotide sequence ID" value="NZ_BAABJP010000007.1"/>
</dbReference>
<proteinExistence type="predicted"/>
<gene>
    <name evidence="1" type="ORF">GCM10023321_20330</name>
</gene>
<sequence length="72" mass="7931">MLEELQTREEWSAGICSLVADELHRGANRGLLTRAEAHQLASRFLILIDQALDLPSIRLNGPLGGQPDWVAP</sequence>